<evidence type="ECO:0000313" key="3">
    <source>
        <dbReference type="EMBL" id="KAF9965397.1"/>
    </source>
</evidence>
<keyword evidence="4" id="KW-1185">Reference proteome</keyword>
<dbReference type="EMBL" id="JAAAHY010000258">
    <property type="protein sequence ID" value="KAF9965397.1"/>
    <property type="molecule type" value="Genomic_DNA"/>
</dbReference>
<comment type="caution">
    <text evidence="3">The sequence shown here is derived from an EMBL/GenBank/DDBJ whole genome shotgun (WGS) entry which is preliminary data.</text>
</comment>
<protein>
    <recommendedName>
        <fullName evidence="2">CsbD-like domain-containing protein</fullName>
    </recommendedName>
</protein>
<gene>
    <name evidence="3" type="ORF">BGZ70_004925</name>
</gene>
<sequence length="97" mass="9929">MSNLTDKISNTANSYIGGAKETVGNAIGNPNLAANGASQKAQADAAQKAADTKLHAEGLGHKMEGQVQQTVGQVTGNTSLEARGHANDVRGDLERSV</sequence>
<accession>A0A9P6JA52</accession>
<dbReference type="Proteomes" id="UP000738359">
    <property type="component" value="Unassembled WGS sequence"/>
</dbReference>
<reference evidence="3" key="1">
    <citation type="journal article" date="2020" name="Fungal Divers.">
        <title>Resolving the Mortierellaceae phylogeny through synthesis of multi-gene phylogenetics and phylogenomics.</title>
        <authorList>
            <person name="Vandepol N."/>
            <person name="Liber J."/>
            <person name="Desiro A."/>
            <person name="Na H."/>
            <person name="Kennedy M."/>
            <person name="Barry K."/>
            <person name="Grigoriev I.V."/>
            <person name="Miller A.N."/>
            <person name="O'Donnell K."/>
            <person name="Stajich J.E."/>
            <person name="Bonito G."/>
        </authorList>
    </citation>
    <scope>NUCLEOTIDE SEQUENCE</scope>
    <source>
        <strain evidence="3">CK1249</strain>
    </source>
</reference>
<feature type="compositionally biased region" description="Basic and acidic residues" evidence="1">
    <location>
        <begin position="82"/>
        <end position="97"/>
    </location>
</feature>
<proteinExistence type="predicted"/>
<dbReference type="InterPro" id="IPR008462">
    <property type="entry name" value="CsbD"/>
</dbReference>
<name>A0A9P6JA52_MORAP</name>
<organism evidence="3 4">
    <name type="scientific">Mortierella alpina</name>
    <name type="common">Oleaginous fungus</name>
    <name type="synonym">Mortierella renispora</name>
    <dbReference type="NCBI Taxonomy" id="64518"/>
    <lineage>
        <taxon>Eukaryota</taxon>
        <taxon>Fungi</taxon>
        <taxon>Fungi incertae sedis</taxon>
        <taxon>Mucoromycota</taxon>
        <taxon>Mortierellomycotina</taxon>
        <taxon>Mortierellomycetes</taxon>
        <taxon>Mortierellales</taxon>
        <taxon>Mortierellaceae</taxon>
        <taxon>Mortierella</taxon>
    </lineage>
</organism>
<evidence type="ECO:0000256" key="1">
    <source>
        <dbReference type="SAM" id="MobiDB-lite"/>
    </source>
</evidence>
<dbReference type="OrthoDB" id="9999611at2759"/>
<evidence type="ECO:0000259" key="2">
    <source>
        <dbReference type="Pfam" id="PF05532"/>
    </source>
</evidence>
<evidence type="ECO:0000313" key="4">
    <source>
        <dbReference type="Proteomes" id="UP000738359"/>
    </source>
</evidence>
<dbReference type="Pfam" id="PF05532">
    <property type="entry name" value="CsbD"/>
    <property type="match status" value="1"/>
</dbReference>
<feature type="region of interest" description="Disordered" evidence="1">
    <location>
        <begin position="76"/>
        <end position="97"/>
    </location>
</feature>
<feature type="domain" description="CsbD-like" evidence="2">
    <location>
        <begin position="6"/>
        <end position="56"/>
    </location>
</feature>
<dbReference type="AlphaFoldDB" id="A0A9P6JA52"/>